<proteinExistence type="predicted"/>
<organism evidence="2 3">
    <name type="scientific">Deinococcus radiotolerans</name>
    <dbReference type="NCBI Taxonomy" id="1309407"/>
    <lineage>
        <taxon>Bacteria</taxon>
        <taxon>Thermotogati</taxon>
        <taxon>Deinococcota</taxon>
        <taxon>Deinococci</taxon>
        <taxon>Deinococcales</taxon>
        <taxon>Deinococcaceae</taxon>
        <taxon>Deinococcus</taxon>
    </lineage>
</organism>
<gene>
    <name evidence="2" type="ORF">GCM10010844_36150</name>
</gene>
<protein>
    <submittedName>
        <fullName evidence="2">Uncharacterized protein</fullName>
    </submittedName>
</protein>
<dbReference type="EMBL" id="BMPE01000018">
    <property type="protein sequence ID" value="GGL14102.1"/>
    <property type="molecule type" value="Genomic_DNA"/>
</dbReference>
<evidence type="ECO:0000313" key="3">
    <source>
        <dbReference type="Proteomes" id="UP000604341"/>
    </source>
</evidence>
<sequence>MTANPVDGFWGPTSNQAPSVSRSQTATMEDPRLELPPPRPAVVTSWPPTCGVKVAPARWVGGDAPQYRAFFEAMLRDGGEDALACIWNDAPRGPGARLTRWFCPGVPMHASGEHVPQRDGRTRHGFLVPARAARLALERGLVMCRTRPVEDA</sequence>
<dbReference type="Proteomes" id="UP000604341">
    <property type="component" value="Unassembled WGS sequence"/>
</dbReference>
<feature type="region of interest" description="Disordered" evidence="1">
    <location>
        <begin position="1"/>
        <end position="42"/>
    </location>
</feature>
<reference evidence="3" key="1">
    <citation type="journal article" date="2019" name="Int. J. Syst. Evol. Microbiol.">
        <title>The Global Catalogue of Microorganisms (GCM) 10K type strain sequencing project: providing services to taxonomists for standard genome sequencing and annotation.</title>
        <authorList>
            <consortium name="The Broad Institute Genomics Platform"/>
            <consortium name="The Broad Institute Genome Sequencing Center for Infectious Disease"/>
            <person name="Wu L."/>
            <person name="Ma J."/>
        </authorList>
    </citation>
    <scope>NUCLEOTIDE SEQUENCE [LARGE SCALE GENOMIC DNA]</scope>
    <source>
        <strain evidence="3">JCM 19173</strain>
    </source>
</reference>
<evidence type="ECO:0000256" key="1">
    <source>
        <dbReference type="SAM" id="MobiDB-lite"/>
    </source>
</evidence>
<name>A0ABQ2FPF8_9DEIO</name>
<evidence type="ECO:0000313" key="2">
    <source>
        <dbReference type="EMBL" id="GGL14102.1"/>
    </source>
</evidence>
<feature type="compositionally biased region" description="Polar residues" evidence="1">
    <location>
        <begin position="12"/>
        <end position="27"/>
    </location>
</feature>
<comment type="caution">
    <text evidence="2">The sequence shown here is derived from an EMBL/GenBank/DDBJ whole genome shotgun (WGS) entry which is preliminary data.</text>
</comment>
<accession>A0ABQ2FPF8</accession>
<keyword evidence="3" id="KW-1185">Reference proteome</keyword>